<organism evidence="1 2">
    <name type="scientific">Chitinophaga varians</name>
    <dbReference type="NCBI Taxonomy" id="2202339"/>
    <lineage>
        <taxon>Bacteria</taxon>
        <taxon>Pseudomonadati</taxon>
        <taxon>Bacteroidota</taxon>
        <taxon>Chitinophagia</taxon>
        <taxon>Chitinophagales</taxon>
        <taxon>Chitinophagaceae</taxon>
        <taxon>Chitinophaga</taxon>
    </lineage>
</organism>
<gene>
    <name evidence="1" type="ORF">HGH92_19585</name>
</gene>
<evidence type="ECO:0000313" key="2">
    <source>
        <dbReference type="Proteomes" id="UP000570474"/>
    </source>
</evidence>
<sequence length="199" mass="23194">MYAAVPGLIIGFHGCERSLRDDIISEGRKLRFSTGKYEWLGHGIYFWQNNYERAMDFVTHPPDGRKIVHPAVLGAVLSLEHCLDLLDTKYIRQLRTTFEMMEHAIKLRGGNLPCNRNKHGADNPMDKVIRELDCHVIEFLHERMRQEGVKPYDSVRGVFIEGTPIYEDAGFYDKTHIQICIRNPNCIKGYFIPREEEQW</sequence>
<proteinExistence type="predicted"/>
<accession>A0A847S4P1</accession>
<dbReference type="AlphaFoldDB" id="A0A847S4P1"/>
<dbReference type="EMBL" id="JABAIA010000002">
    <property type="protein sequence ID" value="NLR66521.1"/>
    <property type="molecule type" value="Genomic_DNA"/>
</dbReference>
<comment type="caution">
    <text evidence="1">The sequence shown here is derived from an EMBL/GenBank/DDBJ whole genome shotgun (WGS) entry which is preliminary data.</text>
</comment>
<dbReference type="SUPFAM" id="SSF56399">
    <property type="entry name" value="ADP-ribosylation"/>
    <property type="match status" value="1"/>
</dbReference>
<reference evidence="1 2" key="1">
    <citation type="submission" date="2020-04" db="EMBL/GenBank/DDBJ databases">
        <authorList>
            <person name="Yin C."/>
        </authorList>
    </citation>
    <scope>NUCLEOTIDE SEQUENCE [LARGE SCALE GENOMIC DNA]</scope>
    <source>
        <strain evidence="1 2">Ae27</strain>
    </source>
</reference>
<name>A0A847S4P1_9BACT</name>
<keyword evidence="2" id="KW-1185">Reference proteome</keyword>
<protein>
    <submittedName>
        <fullName evidence="1">Uncharacterized protein</fullName>
    </submittedName>
</protein>
<dbReference type="Proteomes" id="UP000570474">
    <property type="component" value="Unassembled WGS sequence"/>
</dbReference>
<evidence type="ECO:0000313" key="1">
    <source>
        <dbReference type="EMBL" id="NLR66521.1"/>
    </source>
</evidence>